<dbReference type="RefSeq" id="WP_165143159.1">
    <property type="nucleotide sequence ID" value="NZ_JAALLT010000004.1"/>
</dbReference>
<keyword evidence="6" id="KW-1185">Reference proteome</keyword>
<dbReference type="Pfam" id="PF07885">
    <property type="entry name" value="Ion_trans_2"/>
    <property type="match status" value="1"/>
</dbReference>
<evidence type="ECO:0000259" key="4">
    <source>
        <dbReference type="PROSITE" id="PS51202"/>
    </source>
</evidence>
<dbReference type="InterPro" id="IPR036291">
    <property type="entry name" value="NAD(P)-bd_dom_sf"/>
</dbReference>
<dbReference type="InterPro" id="IPR003148">
    <property type="entry name" value="RCK_N"/>
</dbReference>
<keyword evidence="5" id="KW-0406">Ion transport</keyword>
<name>A0A6M1SR99_9BACT</name>
<sequence length="365" mass="41499">MRRLYSDIIDNIVALRIAIATSVLVVVFAFGTLGYHLVEDMSFFDGFYMTFITITTIGFSELKNLTSAGRILTMIIFVMGIGVISYIASQTTQLLFESELFRRRAMDKQLKKMENHYIVCGYGRIGHRISEVLKEANIPIVVVENRDSSIERIKADDLIHVQGNAQEESVLKEAGIERARGLVCALSRDQDNVFTTLIARELREDIFILVRTNERQNTRKIKRSGADKVISPYEIGADRMANVILRPHVDQFIHRITGETQDHVFDEITIFEGAELAGKTLEEAQIRQKYFVVIIAIIPADEQNITFNPGSDDRMKVGDSLIVLGDVERIETMRTEGCNDLRSLSERVSNYDFKEKLLDHDLTLE</sequence>
<gene>
    <name evidence="5" type="ORF">G3570_13250</name>
</gene>
<keyword evidence="2" id="KW-0812">Transmembrane</keyword>
<keyword evidence="5" id="KW-0813">Transport</keyword>
<feature type="domain" description="RCK N-terminal" evidence="3">
    <location>
        <begin position="114"/>
        <end position="230"/>
    </location>
</feature>
<comment type="caution">
    <text evidence="5">The sequence shown here is derived from an EMBL/GenBank/DDBJ whole genome shotgun (WGS) entry which is preliminary data.</text>
</comment>
<proteinExistence type="predicted"/>
<dbReference type="Gene3D" id="1.10.287.70">
    <property type="match status" value="1"/>
</dbReference>
<keyword evidence="5" id="KW-0407">Ion channel</keyword>
<evidence type="ECO:0000313" key="5">
    <source>
        <dbReference type="EMBL" id="NGP77609.1"/>
    </source>
</evidence>
<accession>A0A6M1SR99</accession>
<dbReference type="SUPFAM" id="SSF51735">
    <property type="entry name" value="NAD(P)-binding Rossmann-fold domains"/>
    <property type="match status" value="1"/>
</dbReference>
<dbReference type="SUPFAM" id="SSF116726">
    <property type="entry name" value="TrkA C-terminal domain-like"/>
    <property type="match status" value="1"/>
</dbReference>
<protein>
    <submittedName>
        <fullName evidence="5">Potassium channel protein</fullName>
    </submittedName>
</protein>
<comment type="subcellular location">
    <subcellularLocation>
        <location evidence="1">Cell membrane</location>
        <topology evidence="1">Multi-pass membrane protein</topology>
    </subcellularLocation>
</comment>
<dbReference type="Pfam" id="PF02254">
    <property type="entry name" value="TrkA_N"/>
    <property type="match status" value="1"/>
</dbReference>
<dbReference type="PANTHER" id="PTHR43833:SF9">
    <property type="entry name" value="POTASSIUM CHANNEL PROTEIN YUGO-RELATED"/>
    <property type="match status" value="1"/>
</dbReference>
<dbReference type="Proteomes" id="UP000473278">
    <property type="component" value="Unassembled WGS sequence"/>
</dbReference>
<evidence type="ECO:0000313" key="6">
    <source>
        <dbReference type="Proteomes" id="UP000473278"/>
    </source>
</evidence>
<dbReference type="PROSITE" id="PS51201">
    <property type="entry name" value="RCK_N"/>
    <property type="match status" value="1"/>
</dbReference>
<dbReference type="Gene3D" id="3.40.50.720">
    <property type="entry name" value="NAD(P)-binding Rossmann-like Domain"/>
    <property type="match status" value="1"/>
</dbReference>
<dbReference type="InterPro" id="IPR013099">
    <property type="entry name" value="K_chnl_dom"/>
</dbReference>
<dbReference type="GO" id="GO:0005886">
    <property type="term" value="C:plasma membrane"/>
    <property type="evidence" value="ECO:0007669"/>
    <property type="project" value="UniProtKB-SubCell"/>
</dbReference>
<dbReference type="GO" id="GO:0006813">
    <property type="term" value="P:potassium ion transport"/>
    <property type="evidence" value="ECO:0007669"/>
    <property type="project" value="InterPro"/>
</dbReference>
<evidence type="ECO:0000256" key="2">
    <source>
        <dbReference type="SAM" id="Phobius"/>
    </source>
</evidence>
<feature type="transmembrane region" description="Helical" evidence="2">
    <location>
        <begin position="12"/>
        <end position="35"/>
    </location>
</feature>
<feature type="transmembrane region" description="Helical" evidence="2">
    <location>
        <begin position="71"/>
        <end position="88"/>
    </location>
</feature>
<dbReference type="EMBL" id="JAALLT010000004">
    <property type="protein sequence ID" value="NGP77609.1"/>
    <property type="molecule type" value="Genomic_DNA"/>
</dbReference>
<reference evidence="5 6" key="1">
    <citation type="submission" date="2020-02" db="EMBL/GenBank/DDBJ databases">
        <title>Balneolaceae bacterium YR4-1, complete genome.</title>
        <authorList>
            <person name="Li Y."/>
            <person name="Wu S."/>
        </authorList>
    </citation>
    <scope>NUCLEOTIDE SEQUENCE [LARGE SCALE GENOMIC DNA]</scope>
    <source>
        <strain evidence="5 6">YR4-1</strain>
    </source>
</reference>
<evidence type="ECO:0000256" key="1">
    <source>
        <dbReference type="ARBA" id="ARBA00004651"/>
    </source>
</evidence>
<feature type="transmembrane region" description="Helical" evidence="2">
    <location>
        <begin position="41"/>
        <end position="59"/>
    </location>
</feature>
<evidence type="ECO:0000259" key="3">
    <source>
        <dbReference type="PROSITE" id="PS51201"/>
    </source>
</evidence>
<keyword evidence="2" id="KW-1133">Transmembrane helix</keyword>
<feature type="domain" description="RCK C-terminal" evidence="4">
    <location>
        <begin position="253"/>
        <end position="339"/>
    </location>
</feature>
<keyword evidence="2" id="KW-0472">Membrane</keyword>
<dbReference type="Pfam" id="PF02080">
    <property type="entry name" value="TrkA_C"/>
    <property type="match status" value="1"/>
</dbReference>
<dbReference type="InterPro" id="IPR036721">
    <property type="entry name" value="RCK_C_sf"/>
</dbReference>
<dbReference type="PROSITE" id="PS51202">
    <property type="entry name" value="RCK_C"/>
    <property type="match status" value="1"/>
</dbReference>
<dbReference type="SUPFAM" id="SSF81324">
    <property type="entry name" value="Voltage-gated potassium channels"/>
    <property type="match status" value="1"/>
</dbReference>
<organism evidence="5 6">
    <name type="scientific">Halalkalibaculum roseum</name>
    <dbReference type="NCBI Taxonomy" id="2709311"/>
    <lineage>
        <taxon>Bacteria</taxon>
        <taxon>Pseudomonadati</taxon>
        <taxon>Balneolota</taxon>
        <taxon>Balneolia</taxon>
        <taxon>Balneolales</taxon>
        <taxon>Balneolaceae</taxon>
        <taxon>Halalkalibaculum</taxon>
    </lineage>
</organism>
<dbReference type="AlphaFoldDB" id="A0A6M1SR99"/>
<dbReference type="Gene3D" id="3.30.70.1450">
    <property type="entry name" value="Regulator of K+ conductance, C-terminal domain"/>
    <property type="match status" value="1"/>
</dbReference>
<dbReference type="GO" id="GO:0008324">
    <property type="term" value="F:monoatomic cation transmembrane transporter activity"/>
    <property type="evidence" value="ECO:0007669"/>
    <property type="project" value="InterPro"/>
</dbReference>
<dbReference type="InterPro" id="IPR006037">
    <property type="entry name" value="RCK_C"/>
</dbReference>
<dbReference type="InterPro" id="IPR050721">
    <property type="entry name" value="Trk_Ktr_HKT_K-transport"/>
</dbReference>
<dbReference type="PANTHER" id="PTHR43833">
    <property type="entry name" value="POTASSIUM CHANNEL PROTEIN 2-RELATED-RELATED"/>
    <property type="match status" value="1"/>
</dbReference>